<organism evidence="2 3">
    <name type="scientific">Alteraurantiacibacter palmitatis</name>
    <dbReference type="NCBI Taxonomy" id="2054628"/>
    <lineage>
        <taxon>Bacteria</taxon>
        <taxon>Pseudomonadati</taxon>
        <taxon>Pseudomonadota</taxon>
        <taxon>Alphaproteobacteria</taxon>
        <taxon>Sphingomonadales</taxon>
        <taxon>Erythrobacteraceae</taxon>
        <taxon>Alteraurantiacibacter</taxon>
    </lineage>
</organism>
<sequence>MYICICNAIRETDLRDMARRSGGCAESVYAALGKRPNCGQCLDDANELIAEERESIAPATIAA</sequence>
<evidence type="ECO:0000313" key="3">
    <source>
        <dbReference type="Proteomes" id="UP001595456"/>
    </source>
</evidence>
<dbReference type="InterPro" id="IPR041854">
    <property type="entry name" value="BFD-like_2Fe2S-bd_dom_sf"/>
</dbReference>
<evidence type="ECO:0000259" key="1">
    <source>
        <dbReference type="Pfam" id="PF04324"/>
    </source>
</evidence>
<name>A0ABV7EAC3_9SPHN</name>
<protein>
    <submittedName>
        <fullName evidence="2">Bacterioferritin-associated ferredoxin</fullName>
    </submittedName>
</protein>
<evidence type="ECO:0000313" key="2">
    <source>
        <dbReference type="EMBL" id="MFC3098506.1"/>
    </source>
</evidence>
<gene>
    <name evidence="2" type="ORF">ACFODU_11975</name>
</gene>
<dbReference type="Gene3D" id="1.10.10.1100">
    <property type="entry name" value="BFD-like [2Fe-2S]-binding domain"/>
    <property type="match status" value="1"/>
</dbReference>
<dbReference type="Proteomes" id="UP001595456">
    <property type="component" value="Unassembled WGS sequence"/>
</dbReference>
<dbReference type="Pfam" id="PF04324">
    <property type="entry name" value="Fer2_BFD"/>
    <property type="match status" value="1"/>
</dbReference>
<feature type="domain" description="BFD-like [2Fe-2S]-binding" evidence="1">
    <location>
        <begin position="2"/>
        <end position="51"/>
    </location>
</feature>
<dbReference type="RefSeq" id="WP_336927208.1">
    <property type="nucleotide sequence ID" value="NZ_JBANRO010000012.1"/>
</dbReference>
<reference evidence="3" key="1">
    <citation type="journal article" date="2019" name="Int. J. Syst. Evol. Microbiol.">
        <title>The Global Catalogue of Microorganisms (GCM) 10K type strain sequencing project: providing services to taxonomists for standard genome sequencing and annotation.</title>
        <authorList>
            <consortium name="The Broad Institute Genomics Platform"/>
            <consortium name="The Broad Institute Genome Sequencing Center for Infectious Disease"/>
            <person name="Wu L."/>
            <person name="Ma J."/>
        </authorList>
    </citation>
    <scope>NUCLEOTIDE SEQUENCE [LARGE SCALE GENOMIC DNA]</scope>
    <source>
        <strain evidence="3">KCTC 52607</strain>
    </source>
</reference>
<dbReference type="InterPro" id="IPR007419">
    <property type="entry name" value="BFD-like_2Fe2S-bd_dom"/>
</dbReference>
<dbReference type="EMBL" id="JBHRST010000019">
    <property type="protein sequence ID" value="MFC3098506.1"/>
    <property type="molecule type" value="Genomic_DNA"/>
</dbReference>
<comment type="caution">
    <text evidence="2">The sequence shown here is derived from an EMBL/GenBank/DDBJ whole genome shotgun (WGS) entry which is preliminary data.</text>
</comment>
<accession>A0ABV7EAC3</accession>
<proteinExistence type="predicted"/>
<keyword evidence="3" id="KW-1185">Reference proteome</keyword>